<dbReference type="Proteomes" id="UP001140094">
    <property type="component" value="Unassembled WGS sequence"/>
</dbReference>
<accession>A0A9W8HRK1</accession>
<dbReference type="OrthoDB" id="5582580at2759"/>
<protein>
    <submittedName>
        <fullName evidence="1">Uncharacterized protein</fullName>
    </submittedName>
</protein>
<name>A0A9W8HRK1_9FUNG</name>
<gene>
    <name evidence="1" type="ORF">H4R20_004522</name>
</gene>
<sequence length="403" mass="43280">MLRALAVPSHGSGLFQCKWPQLSANVGATSRSLTTKKSDVSVAKGQLAAKSTGPMKASAKGRPLATSAQILPDGFVKPALYDESTPIPRCEAYPSTYHMGTFPWLLSAQRQRIPMDDLGTSLPSAVDSDEHGAGFGDGVVSASTQFLPLAARKRLAHTLNMRIARAALGTAAMEGVCDGAADVLPRVASLLSSASSGDADAAEELSHIFTQPLLARYMRDLDSLRKDNVLLALEIHDVEDAQIHQLRTQTGPEEAFAALDNAGSASSTLSAGLTRQNYRYTSVLGNTHATPRQSPSAWSGDVVAAIGGQTPVRVRVDVELMVNMRYRMIGRHSGPSKHDRHNGTTKVIVDDDATRSLMLTLESNVVDGSHDGQAGFEWRVADIDYLLSSESRVRHELEEARRL</sequence>
<keyword evidence="2" id="KW-1185">Reference proteome</keyword>
<reference evidence="1" key="1">
    <citation type="submission" date="2022-07" db="EMBL/GenBank/DDBJ databases">
        <title>Phylogenomic reconstructions and comparative analyses of Kickxellomycotina fungi.</title>
        <authorList>
            <person name="Reynolds N.K."/>
            <person name="Stajich J.E."/>
            <person name="Barry K."/>
            <person name="Grigoriev I.V."/>
            <person name="Crous P."/>
            <person name="Smith M.E."/>
        </authorList>
    </citation>
    <scope>NUCLEOTIDE SEQUENCE</scope>
    <source>
        <strain evidence="1">NRRL 1565</strain>
    </source>
</reference>
<evidence type="ECO:0000313" key="2">
    <source>
        <dbReference type="Proteomes" id="UP001140094"/>
    </source>
</evidence>
<dbReference type="EMBL" id="JANBUO010001222">
    <property type="protein sequence ID" value="KAJ2799224.1"/>
    <property type="molecule type" value="Genomic_DNA"/>
</dbReference>
<organism evidence="1 2">
    <name type="scientific">Coemansia guatemalensis</name>
    <dbReference type="NCBI Taxonomy" id="2761395"/>
    <lineage>
        <taxon>Eukaryota</taxon>
        <taxon>Fungi</taxon>
        <taxon>Fungi incertae sedis</taxon>
        <taxon>Zoopagomycota</taxon>
        <taxon>Kickxellomycotina</taxon>
        <taxon>Kickxellomycetes</taxon>
        <taxon>Kickxellales</taxon>
        <taxon>Kickxellaceae</taxon>
        <taxon>Coemansia</taxon>
    </lineage>
</organism>
<evidence type="ECO:0000313" key="1">
    <source>
        <dbReference type="EMBL" id="KAJ2799224.1"/>
    </source>
</evidence>
<dbReference type="AlphaFoldDB" id="A0A9W8HRK1"/>
<proteinExistence type="predicted"/>
<comment type="caution">
    <text evidence="1">The sequence shown here is derived from an EMBL/GenBank/DDBJ whole genome shotgun (WGS) entry which is preliminary data.</text>
</comment>